<evidence type="ECO:0000313" key="8">
    <source>
        <dbReference type="EMBL" id="MBR0667238.1"/>
    </source>
</evidence>
<organism evidence="8 9">
    <name type="scientific">Plastoroseomonas hellenica</name>
    <dbReference type="NCBI Taxonomy" id="2687306"/>
    <lineage>
        <taxon>Bacteria</taxon>
        <taxon>Pseudomonadati</taxon>
        <taxon>Pseudomonadota</taxon>
        <taxon>Alphaproteobacteria</taxon>
        <taxon>Acetobacterales</taxon>
        <taxon>Acetobacteraceae</taxon>
        <taxon>Plastoroseomonas</taxon>
    </lineage>
</organism>
<dbReference type="RefSeq" id="WP_211855021.1">
    <property type="nucleotide sequence ID" value="NZ_JAAGBB010000032.1"/>
</dbReference>
<protein>
    <submittedName>
        <fullName evidence="8">DUF350 domain-containing protein</fullName>
    </submittedName>
</protein>
<reference evidence="9" key="1">
    <citation type="journal article" date="2021" name="Syst. Appl. Microbiol.">
        <title>Roseomonas hellenica sp. nov., isolated from roots of wild-growing Alkanna tinctoria.</title>
        <authorList>
            <person name="Rat A."/>
            <person name="Naranjo H.D."/>
            <person name="Lebbe L."/>
            <person name="Cnockaert M."/>
            <person name="Krigas N."/>
            <person name="Grigoriadou K."/>
            <person name="Maloupa E."/>
            <person name="Willems A."/>
        </authorList>
    </citation>
    <scope>NUCLEOTIDE SEQUENCE [LARGE SCALE GENOMIC DNA]</scope>
    <source>
        <strain evidence="9">LMG 31523</strain>
    </source>
</reference>
<dbReference type="Pfam" id="PF03994">
    <property type="entry name" value="DUF350"/>
    <property type="match status" value="1"/>
</dbReference>
<evidence type="ECO:0000256" key="7">
    <source>
        <dbReference type="SAM" id="Phobius"/>
    </source>
</evidence>
<evidence type="ECO:0000313" key="9">
    <source>
        <dbReference type="Proteomes" id="UP001196870"/>
    </source>
</evidence>
<sequence>MTSLATLPGFLSHFVAGLVLICIAVFIYMRITPHAEIALIRRGNAAAALGLGGAIVGFAIPVAASVANSANLLDAAVWSAVALVAQLIAFFVATRIVGAGWRTAIEERAEMAPAVMKASIALAVGLVNAACLST</sequence>
<gene>
    <name evidence="8" type="ORF">GXW71_22965</name>
</gene>
<keyword evidence="9" id="KW-1185">Reference proteome</keyword>
<dbReference type="InterPro" id="IPR007140">
    <property type="entry name" value="DUF350"/>
</dbReference>
<feature type="transmembrane region" description="Helical" evidence="7">
    <location>
        <begin position="43"/>
        <end position="64"/>
    </location>
</feature>
<evidence type="ECO:0000256" key="2">
    <source>
        <dbReference type="ARBA" id="ARBA00005779"/>
    </source>
</evidence>
<name>A0ABS5F443_9PROT</name>
<comment type="similarity">
    <text evidence="2">Belongs to the UPF0719 family.</text>
</comment>
<dbReference type="Proteomes" id="UP001196870">
    <property type="component" value="Unassembled WGS sequence"/>
</dbReference>
<evidence type="ECO:0000256" key="4">
    <source>
        <dbReference type="ARBA" id="ARBA00022692"/>
    </source>
</evidence>
<keyword evidence="4 7" id="KW-0812">Transmembrane</keyword>
<dbReference type="EMBL" id="JAAGBB010000032">
    <property type="protein sequence ID" value="MBR0667238.1"/>
    <property type="molecule type" value="Genomic_DNA"/>
</dbReference>
<accession>A0ABS5F443</accession>
<keyword evidence="5 7" id="KW-1133">Transmembrane helix</keyword>
<feature type="transmembrane region" description="Helical" evidence="7">
    <location>
        <begin position="12"/>
        <end position="31"/>
    </location>
</feature>
<evidence type="ECO:0000256" key="1">
    <source>
        <dbReference type="ARBA" id="ARBA00004651"/>
    </source>
</evidence>
<evidence type="ECO:0000256" key="6">
    <source>
        <dbReference type="ARBA" id="ARBA00023136"/>
    </source>
</evidence>
<evidence type="ECO:0000256" key="5">
    <source>
        <dbReference type="ARBA" id="ARBA00022989"/>
    </source>
</evidence>
<keyword evidence="3" id="KW-1003">Cell membrane</keyword>
<dbReference type="PANTHER" id="PTHR40043">
    <property type="entry name" value="UPF0719 INNER MEMBRANE PROTEIN YJFL"/>
    <property type="match status" value="1"/>
</dbReference>
<keyword evidence="6 7" id="KW-0472">Membrane</keyword>
<comment type="subcellular location">
    <subcellularLocation>
        <location evidence="1">Cell membrane</location>
        <topology evidence="1">Multi-pass membrane protein</topology>
    </subcellularLocation>
</comment>
<evidence type="ECO:0000256" key="3">
    <source>
        <dbReference type="ARBA" id="ARBA00022475"/>
    </source>
</evidence>
<dbReference type="PANTHER" id="PTHR40043:SF1">
    <property type="entry name" value="UPF0719 INNER MEMBRANE PROTEIN YJFL"/>
    <property type="match status" value="1"/>
</dbReference>
<comment type="caution">
    <text evidence="8">The sequence shown here is derived from an EMBL/GenBank/DDBJ whole genome shotgun (WGS) entry which is preliminary data.</text>
</comment>
<feature type="transmembrane region" description="Helical" evidence="7">
    <location>
        <begin position="76"/>
        <end position="98"/>
    </location>
</feature>
<proteinExistence type="inferred from homology"/>